<name>A0A3B6RJ74_WHEAT</name>
<accession>A0A3B6RJ74</accession>
<dbReference type="Gramene" id="TraesCAD_scaffold_027329_01G000100.1">
    <property type="protein sequence ID" value="TraesCAD_scaffold_027329_01G000100.1"/>
    <property type="gene ID" value="TraesCAD_scaffold_027329_01G000100"/>
</dbReference>
<dbReference type="OMA" id="MGRMPNA"/>
<keyword evidence="3" id="KW-1185">Reference proteome</keyword>
<dbReference type="Proteomes" id="UP000019116">
    <property type="component" value="Chromosome 7A"/>
</dbReference>
<sequence>MGRMPNAPKIFSRKQWQILGAVLIHSSQEIIGNYCLPNGKGQTLSTSKDVNILKPIRKCRGIRLLYGLQVQMRHSTRRRYVPQGRALTNELHDRHTRRTGPRLVMQPLSCASFLLGVAVLSATLEPFVAIAHRELLTATDSVRGPETRLEPTVDKTITDEGSRSNALTRGEMVLGDAAMEKTDDRSTSSSAAKHSVGQCGHGGGKDLSMDCYFRSRKLHPGAYFDGHIPFTADYRRPRNHPPKNN</sequence>
<protein>
    <submittedName>
        <fullName evidence="2">Uncharacterized protein</fullName>
    </submittedName>
</protein>
<dbReference type="Gramene" id="TraesRN7A0100931300.1">
    <property type="protein sequence ID" value="TraesRN7A0100931300.1"/>
    <property type="gene ID" value="TraesRN7A0100931300"/>
</dbReference>
<reference evidence="2" key="2">
    <citation type="submission" date="2018-10" db="UniProtKB">
        <authorList>
            <consortium name="EnsemblPlants"/>
        </authorList>
    </citation>
    <scope>IDENTIFICATION</scope>
</reference>
<evidence type="ECO:0000313" key="3">
    <source>
        <dbReference type="Proteomes" id="UP000019116"/>
    </source>
</evidence>
<dbReference type="Gramene" id="TraesWEE_scaffold_073157_01G000200.1">
    <property type="protein sequence ID" value="TraesWEE_scaffold_073157_01G000200.1"/>
    <property type="gene ID" value="TraesWEE_scaffold_073157_01G000200"/>
</dbReference>
<dbReference type="OrthoDB" id="667957at2759"/>
<dbReference type="EnsemblPlants" id="TraesCS7A02G391200.1">
    <property type="protein sequence ID" value="TraesCS7A02G391200.1"/>
    <property type="gene ID" value="TraesCS7A02G391200"/>
</dbReference>
<feature type="region of interest" description="Disordered" evidence="1">
    <location>
        <begin position="180"/>
        <end position="201"/>
    </location>
</feature>
<organism evidence="2">
    <name type="scientific">Triticum aestivum</name>
    <name type="common">Wheat</name>
    <dbReference type="NCBI Taxonomy" id="4565"/>
    <lineage>
        <taxon>Eukaryota</taxon>
        <taxon>Viridiplantae</taxon>
        <taxon>Streptophyta</taxon>
        <taxon>Embryophyta</taxon>
        <taxon>Tracheophyta</taxon>
        <taxon>Spermatophyta</taxon>
        <taxon>Magnoliopsida</taxon>
        <taxon>Liliopsida</taxon>
        <taxon>Poales</taxon>
        <taxon>Poaceae</taxon>
        <taxon>BOP clade</taxon>
        <taxon>Pooideae</taxon>
        <taxon>Triticodae</taxon>
        <taxon>Triticeae</taxon>
        <taxon>Triticinae</taxon>
        <taxon>Triticum</taxon>
    </lineage>
</organism>
<proteinExistence type="predicted"/>
<dbReference type="AlphaFoldDB" id="A0A3B6RJ74"/>
<dbReference type="Gramene" id="TraesCS7A02G391200.1">
    <property type="protein sequence ID" value="TraesCS7A02G391200.1"/>
    <property type="gene ID" value="TraesCS7A02G391200"/>
</dbReference>
<evidence type="ECO:0000256" key="1">
    <source>
        <dbReference type="SAM" id="MobiDB-lite"/>
    </source>
</evidence>
<reference evidence="2" key="1">
    <citation type="submission" date="2018-08" db="EMBL/GenBank/DDBJ databases">
        <authorList>
            <person name="Rossello M."/>
        </authorList>
    </citation>
    <scope>NUCLEOTIDE SEQUENCE [LARGE SCALE GENOMIC DNA]</scope>
    <source>
        <strain evidence="2">cv. Chinese Spring</strain>
    </source>
</reference>
<dbReference type="Gramene" id="TraesCS7A03G0945900.1">
    <property type="protein sequence ID" value="TraesCS7A03G0945900.1.CDS"/>
    <property type="gene ID" value="TraesCS7A03G0945900"/>
</dbReference>
<evidence type="ECO:0000313" key="2">
    <source>
        <dbReference type="EnsemblPlants" id="TraesCS7A02G391200.1"/>
    </source>
</evidence>